<name>A0A364NEI3_STELY</name>
<feature type="region of interest" description="Disordered" evidence="1">
    <location>
        <begin position="831"/>
        <end position="935"/>
    </location>
</feature>
<protein>
    <submittedName>
        <fullName evidence="2">Fe-s protein assembly co-chaperone protein</fullName>
    </submittedName>
</protein>
<feature type="compositionally biased region" description="Basic and acidic residues" evidence="1">
    <location>
        <begin position="848"/>
        <end position="857"/>
    </location>
</feature>
<feature type="compositionally biased region" description="Basic and acidic residues" evidence="1">
    <location>
        <begin position="732"/>
        <end position="741"/>
    </location>
</feature>
<feature type="region of interest" description="Disordered" evidence="1">
    <location>
        <begin position="443"/>
        <end position="690"/>
    </location>
</feature>
<organism evidence="2 3">
    <name type="scientific">Stemphylium lycopersici</name>
    <name type="common">Tomato gray leaf spot disease fungus</name>
    <name type="synonym">Thyrospora lycopersici</name>
    <dbReference type="NCBI Taxonomy" id="183478"/>
    <lineage>
        <taxon>Eukaryota</taxon>
        <taxon>Fungi</taxon>
        <taxon>Dikarya</taxon>
        <taxon>Ascomycota</taxon>
        <taxon>Pezizomycotina</taxon>
        <taxon>Dothideomycetes</taxon>
        <taxon>Pleosporomycetidae</taxon>
        <taxon>Pleosporales</taxon>
        <taxon>Pleosporineae</taxon>
        <taxon>Pleosporaceae</taxon>
        <taxon>Stemphylium</taxon>
    </lineage>
</organism>
<feature type="region of interest" description="Disordered" evidence="1">
    <location>
        <begin position="162"/>
        <end position="203"/>
    </location>
</feature>
<dbReference type="Proteomes" id="UP000249619">
    <property type="component" value="Unassembled WGS sequence"/>
</dbReference>
<feature type="compositionally biased region" description="Polar residues" evidence="1">
    <location>
        <begin position="559"/>
        <end position="578"/>
    </location>
</feature>
<feature type="region of interest" description="Disordered" evidence="1">
    <location>
        <begin position="288"/>
        <end position="313"/>
    </location>
</feature>
<feature type="compositionally biased region" description="Polar residues" evidence="1">
    <location>
        <begin position="29"/>
        <end position="42"/>
    </location>
</feature>
<feature type="compositionally biased region" description="Polar residues" evidence="1">
    <location>
        <begin position="651"/>
        <end position="660"/>
    </location>
</feature>
<evidence type="ECO:0000256" key="1">
    <source>
        <dbReference type="SAM" id="MobiDB-lite"/>
    </source>
</evidence>
<feature type="compositionally biased region" description="Low complexity" evidence="1">
    <location>
        <begin position="762"/>
        <end position="785"/>
    </location>
</feature>
<feature type="compositionally biased region" description="Polar residues" evidence="1">
    <location>
        <begin position="901"/>
        <end position="910"/>
    </location>
</feature>
<evidence type="ECO:0000313" key="3">
    <source>
        <dbReference type="Proteomes" id="UP000249619"/>
    </source>
</evidence>
<feature type="compositionally biased region" description="Basic and acidic residues" evidence="1">
    <location>
        <begin position="526"/>
        <end position="535"/>
    </location>
</feature>
<proteinExistence type="predicted"/>
<feature type="compositionally biased region" description="Polar residues" evidence="1">
    <location>
        <begin position="288"/>
        <end position="303"/>
    </location>
</feature>
<comment type="caution">
    <text evidence="2">The sequence shown here is derived from an EMBL/GenBank/DDBJ whole genome shotgun (WGS) entry which is preliminary data.</text>
</comment>
<feature type="compositionally biased region" description="Low complexity" evidence="1">
    <location>
        <begin position="172"/>
        <end position="185"/>
    </location>
</feature>
<sequence length="935" mass="101152">MSHNTPAAIVNAESVQVQQPTLEVGESANEGSQRPSPPINRSTKGYCRNCRNSIGVFYNSWYRVTGSYYVPALLGSYSISLKGTGKPKAASKGTDLEGCTIQPLSCPHTGCAETPIGFTVITTPSGKGNFRGRDFFKLSRIELQCEIASNQFIVIEPHEDPAPDLLAAEDTPSPSSSNRSPQASSIEAMEVDSGTPFLQQPGYPPMRLETGHYEKLDQREQQPTYAVESDGQPLKASPASMHSPFVARPLQTVIQEAQGNAMSSPSPATETIRGNKMPYRKPVIHSTRTPLESQSILPRSQSPREMAQPNGHQYPKAPVEVSIDAIERLQTQISQNSGALAAHTRDIRHGEESFQKLEETLRREFQAQLFRQSTDIQRVEESAARMHHEMQGQRPNIQDSALELMAQQIATISHKASEVENLKLHIEIMKNKIYRLEEDFAAGPSQVTSQGPGAPHSVLNVQHHQPPALGASSSKAALETPQRTEPSVSQSSGWATINAGVKRNTHDGLESPHEAIMDTSRSPKRQRLDDAEHHTRPAASQFPPSCTEADKSGPRFSTPAHTMSSEHTVAEAVQSSQPQHPPYFPYTTEHGPLDDSWRSEGQRTIEHRPRGRGRGRGGGPGSRGGRVRKSMPAQLHGTPGPEWEKEDWQNVPGSQASSDGFSDHIARAGRGGIARRGNGGGGSRGGYASSERATSLGLQGVTAGISFGSPSDLYNSGKRTRTKPIRNADGILIRKDGRPDMRSQSSAANLRKVHARKDGESSHSPTSTTLPHASSADAPDTPSPSGYAADPDATDRHNVIMSKMFPSGLDASRKEHDFARQVFAENGQHSIHTRTHNHHSGATKSTHVKKEQVERNRLSGVQVFEGQDVDMDGTDQPTRGGHPSPHGRSESREVQHGAQGQLASTSQARTESAPPGHSQNTPVAQAADASAKIGA</sequence>
<gene>
    <name evidence="2" type="ORF">DDE83_000982</name>
</gene>
<feature type="region of interest" description="Disordered" evidence="1">
    <location>
        <begin position="705"/>
        <end position="793"/>
    </location>
</feature>
<dbReference type="AlphaFoldDB" id="A0A364NEI3"/>
<feature type="compositionally biased region" description="Gly residues" evidence="1">
    <location>
        <begin position="669"/>
        <end position="685"/>
    </location>
</feature>
<reference evidence="3" key="1">
    <citation type="submission" date="2018-05" db="EMBL/GenBank/DDBJ databases">
        <title>Draft genome sequence of Stemphylium lycopersici strain CIDEFI 213.</title>
        <authorList>
            <person name="Medina R."/>
            <person name="Franco M.E.E."/>
            <person name="Lucentini C.G."/>
            <person name="Saparrat M.C.N."/>
            <person name="Balatti P.A."/>
        </authorList>
    </citation>
    <scope>NUCLEOTIDE SEQUENCE [LARGE SCALE GENOMIC DNA]</scope>
    <source>
        <strain evidence="3">CIDEFI 213</strain>
    </source>
</reference>
<feature type="compositionally biased region" description="Basic and acidic residues" evidence="1">
    <location>
        <begin position="591"/>
        <end position="608"/>
    </location>
</feature>
<feature type="compositionally biased region" description="Basic and acidic residues" evidence="1">
    <location>
        <begin position="504"/>
        <end position="516"/>
    </location>
</feature>
<accession>A0A364NEI3</accession>
<feature type="compositionally biased region" description="Basic residues" evidence="1">
    <location>
        <begin position="831"/>
        <end position="841"/>
    </location>
</feature>
<feature type="region of interest" description="Disordered" evidence="1">
    <location>
        <begin position="23"/>
        <end position="42"/>
    </location>
</feature>
<feature type="region of interest" description="Disordered" evidence="1">
    <location>
        <begin position="219"/>
        <end position="238"/>
    </location>
</feature>
<dbReference type="EMBL" id="QGDH01000010">
    <property type="protein sequence ID" value="RAR15533.1"/>
    <property type="molecule type" value="Genomic_DNA"/>
</dbReference>
<evidence type="ECO:0000313" key="2">
    <source>
        <dbReference type="EMBL" id="RAR15533.1"/>
    </source>
</evidence>
<feature type="compositionally biased region" description="Polar residues" evidence="1">
    <location>
        <begin position="471"/>
        <end position="495"/>
    </location>
</feature>
<keyword evidence="3" id="KW-1185">Reference proteome</keyword>